<dbReference type="Proteomes" id="UP000712600">
    <property type="component" value="Unassembled WGS sequence"/>
</dbReference>
<sequence>MADLLNGRKQSSKHGGFRRFSAAMNGGDELGVTPGCGSVSLVTPSLQSCQCVPVLEQDWVLWFIENIKGDKMCNTKCVTTVSGSKRWGSSSKKLLRILLDYEITHLYQGFQALTPENKSEFFKQVNDRYPQVVEVDLPNHIRTTQGGVKNFINIVAEILKKPSKTRSTVDVEDLHFLP</sequence>
<reference evidence="1" key="1">
    <citation type="submission" date="2019-12" db="EMBL/GenBank/DDBJ databases">
        <title>Genome sequencing and annotation of Brassica cretica.</title>
        <authorList>
            <person name="Studholme D.J."/>
            <person name="Sarris P."/>
        </authorList>
    </citation>
    <scope>NUCLEOTIDE SEQUENCE</scope>
    <source>
        <strain evidence="1">PFS-109/04</strain>
        <tissue evidence="1">Leaf</tissue>
    </source>
</reference>
<accession>A0A8S9RKY7</accession>
<protein>
    <submittedName>
        <fullName evidence="1">Uncharacterized protein</fullName>
    </submittedName>
</protein>
<dbReference type="EMBL" id="QGKX02000095">
    <property type="protein sequence ID" value="KAF3573904.1"/>
    <property type="molecule type" value="Genomic_DNA"/>
</dbReference>
<organism evidence="1 2">
    <name type="scientific">Brassica cretica</name>
    <name type="common">Mustard</name>
    <dbReference type="NCBI Taxonomy" id="69181"/>
    <lineage>
        <taxon>Eukaryota</taxon>
        <taxon>Viridiplantae</taxon>
        <taxon>Streptophyta</taxon>
        <taxon>Embryophyta</taxon>
        <taxon>Tracheophyta</taxon>
        <taxon>Spermatophyta</taxon>
        <taxon>Magnoliopsida</taxon>
        <taxon>eudicotyledons</taxon>
        <taxon>Gunneridae</taxon>
        <taxon>Pentapetalae</taxon>
        <taxon>rosids</taxon>
        <taxon>malvids</taxon>
        <taxon>Brassicales</taxon>
        <taxon>Brassicaceae</taxon>
        <taxon>Brassiceae</taxon>
        <taxon>Brassica</taxon>
    </lineage>
</organism>
<dbReference type="AlphaFoldDB" id="A0A8S9RKY7"/>
<evidence type="ECO:0000313" key="1">
    <source>
        <dbReference type="EMBL" id="KAF3573904.1"/>
    </source>
</evidence>
<comment type="caution">
    <text evidence="1">The sequence shown here is derived from an EMBL/GenBank/DDBJ whole genome shotgun (WGS) entry which is preliminary data.</text>
</comment>
<evidence type="ECO:0000313" key="2">
    <source>
        <dbReference type="Proteomes" id="UP000712600"/>
    </source>
</evidence>
<name>A0A8S9RKY7_BRACR</name>
<proteinExistence type="predicted"/>
<gene>
    <name evidence="1" type="ORF">F2Q69_00058917</name>
</gene>